<dbReference type="AlphaFoldDB" id="A0A5B7TZW0"/>
<reference evidence="3 4" key="1">
    <citation type="submission" date="2019-05" db="EMBL/GenBank/DDBJ databases">
        <title>Algicella ahnfeltiae gen. nov., sp. nov., a novel marine bacterium of the family Flavobacteriaceae isolated from a red alga.</title>
        <authorList>
            <person name="Nedashkovskaya O.I."/>
            <person name="Kukhlevskiy A.D."/>
            <person name="Kim S.-G."/>
            <person name="Zhukova N.V."/>
            <person name="Mikhailov V.V."/>
        </authorList>
    </citation>
    <scope>NUCLEOTIDE SEQUENCE [LARGE SCALE GENOMIC DNA]</scope>
    <source>
        <strain evidence="3 4">10Alg115</strain>
    </source>
</reference>
<feature type="signal peptide" evidence="1">
    <location>
        <begin position="1"/>
        <end position="19"/>
    </location>
</feature>
<dbReference type="OrthoDB" id="9807410at2"/>
<dbReference type="Proteomes" id="UP000306229">
    <property type="component" value="Chromosome"/>
</dbReference>
<dbReference type="EMBL" id="CP040749">
    <property type="protein sequence ID" value="QCX40944.1"/>
    <property type="molecule type" value="Genomic_DNA"/>
</dbReference>
<proteinExistence type="predicted"/>
<dbReference type="Pfam" id="PF07494">
    <property type="entry name" value="Reg_prop"/>
    <property type="match status" value="1"/>
</dbReference>
<name>A0A5B7TZW0_9FLAO</name>
<feature type="chain" id="PRO_5022836978" description="PorZ N-terminal beta-propeller domain-containing protein" evidence="1">
    <location>
        <begin position="20"/>
        <end position="778"/>
    </location>
</feature>
<dbReference type="KEGG" id="fbe:FF125_21760"/>
<sequence length="778" mass="86155">MLKRLIFLFVLMSNLPSWSQTDFSSNWEDFYSYNNVKDFIKVESKIYAVTDNAVFIYDTVTQEVEKLSSVQGLSGETTSSIYYSNIHKKLVIGYQNGLLEIVDDKGKITLATDIQRLSITGEKGINHITEYNDKLYFSTPFAIVVYDIDKLEYQDTYFIGNNSSTENINQIAIYNDLIYAATENGIYTADANSNGLIDFNNWQQPQGDFQGDFKTISVFNNELFTSKFSGFYKIVGMGLQLINFLPDNILQLKASENYITAATQKSAYVYNSALSQEVVANTTVEYDYILQAAFAEDNSIYLGTTEFGILNRSFSNGIEHNEIHPEGPISNDIFSITSENDHIWVVYGGYNDAFTPQQSERPISHFNGSDWVNIPYSSIAPVRDLVHVTVDPDNIEKAYVSSFGQTSEGQLGATGGILVVENDEITTFWNQTNSGLEDLAPDNLNYSSVRINGTAFDNRGNFWVSNSWVSNRLKKRSPSGAWSEFDLSSIITNGAFGLTELIVDRTNSIWMGSRRNGVLVYNETGDRKRALVTEANKGSLPDPNVRTLAVDRNNRIWIGTKKGLVVYFNAGSVFDDAIYDASSIVVDDDGIAKKLLGDQSVSSIAIDGADNKWFGTDTGGVLGTNSSGQETLFNFNKNNSPLPSNKIIKIKVDNSNGKVFFATDKGLVAFNNNVAPFGENLGEVYAYPNPVKKEHSFVTIDGRNGTHLPRGTNVKILDASGRLVHETNVVEGQELKGGKVIWNKTNLAGRKVASGIYIVLLTIPDKSETSITKIAIIN</sequence>
<dbReference type="SUPFAM" id="SSF101898">
    <property type="entry name" value="NHL repeat"/>
    <property type="match status" value="2"/>
</dbReference>
<dbReference type="InterPro" id="IPR015943">
    <property type="entry name" value="WD40/YVTN_repeat-like_dom_sf"/>
</dbReference>
<dbReference type="Pfam" id="PF21544">
    <property type="entry name" value="PorZ_N_b_propeller"/>
    <property type="match status" value="1"/>
</dbReference>
<feature type="domain" description="PorZ N-terminal beta-propeller" evidence="2">
    <location>
        <begin position="46"/>
        <end position="203"/>
    </location>
</feature>
<dbReference type="InterPro" id="IPR011110">
    <property type="entry name" value="Reg_prop"/>
</dbReference>
<evidence type="ECO:0000313" key="4">
    <source>
        <dbReference type="Proteomes" id="UP000306229"/>
    </source>
</evidence>
<gene>
    <name evidence="3" type="ORF">FF125_21760</name>
</gene>
<evidence type="ECO:0000313" key="3">
    <source>
        <dbReference type="EMBL" id="QCX40944.1"/>
    </source>
</evidence>
<dbReference type="InterPro" id="IPR048954">
    <property type="entry name" value="PorZ_N"/>
</dbReference>
<dbReference type="RefSeq" id="WP_138952318.1">
    <property type="nucleotide sequence ID" value="NZ_CP040749.1"/>
</dbReference>
<dbReference type="Gene3D" id="2.60.40.4070">
    <property type="match status" value="1"/>
</dbReference>
<protein>
    <recommendedName>
        <fullName evidence="2">PorZ N-terminal beta-propeller domain-containing protein</fullName>
    </recommendedName>
</protein>
<keyword evidence="4" id="KW-1185">Reference proteome</keyword>
<dbReference type="SUPFAM" id="SSF63825">
    <property type="entry name" value="YWTD domain"/>
    <property type="match status" value="1"/>
</dbReference>
<evidence type="ECO:0000259" key="2">
    <source>
        <dbReference type="Pfam" id="PF21544"/>
    </source>
</evidence>
<evidence type="ECO:0000256" key="1">
    <source>
        <dbReference type="SAM" id="SignalP"/>
    </source>
</evidence>
<dbReference type="Gene3D" id="2.130.10.10">
    <property type="entry name" value="YVTN repeat-like/Quinoprotein amine dehydrogenase"/>
    <property type="match status" value="2"/>
</dbReference>
<keyword evidence="1" id="KW-0732">Signal</keyword>
<accession>A0A5B7TZW0</accession>
<organism evidence="3 4">
    <name type="scientific">Aureibaculum algae</name>
    <dbReference type="NCBI Taxonomy" id="2584122"/>
    <lineage>
        <taxon>Bacteria</taxon>
        <taxon>Pseudomonadati</taxon>
        <taxon>Bacteroidota</taxon>
        <taxon>Flavobacteriia</taxon>
        <taxon>Flavobacteriales</taxon>
        <taxon>Flavobacteriaceae</taxon>
        <taxon>Aureibaculum</taxon>
    </lineage>
</organism>